<name>A0A315Y1V5_RUMFL</name>
<sequence length="74" mass="8660">MYYKCVSSDMKVVSDYTLLDFSQIDGLEVFDYYGYLHDAVVWNCSRSEAGRDYLEDAYMHSRTEPDRAALKNIK</sequence>
<dbReference type="EMBL" id="QGDI01000003">
    <property type="protein sequence ID" value="PWJ13960.1"/>
    <property type="molecule type" value="Genomic_DNA"/>
</dbReference>
<proteinExistence type="predicted"/>
<comment type="caution">
    <text evidence="1">The sequence shown here is derived from an EMBL/GenBank/DDBJ whole genome shotgun (WGS) entry which is preliminary data.</text>
</comment>
<gene>
    <name evidence="1" type="ORF">IE37_00891</name>
</gene>
<protein>
    <submittedName>
        <fullName evidence="1">Uncharacterized protein</fullName>
    </submittedName>
</protein>
<evidence type="ECO:0000313" key="1">
    <source>
        <dbReference type="EMBL" id="PWJ13960.1"/>
    </source>
</evidence>
<dbReference type="Proteomes" id="UP000245720">
    <property type="component" value="Unassembled WGS sequence"/>
</dbReference>
<dbReference type="AlphaFoldDB" id="A0A315Y1V5"/>
<accession>A0A315Y1V5</accession>
<organism evidence="1 2">
    <name type="scientific">Ruminococcus flavefaciens</name>
    <dbReference type="NCBI Taxonomy" id="1265"/>
    <lineage>
        <taxon>Bacteria</taxon>
        <taxon>Bacillati</taxon>
        <taxon>Bacillota</taxon>
        <taxon>Clostridia</taxon>
        <taxon>Eubacteriales</taxon>
        <taxon>Oscillospiraceae</taxon>
        <taxon>Ruminococcus</taxon>
    </lineage>
</organism>
<evidence type="ECO:0000313" key="2">
    <source>
        <dbReference type="Proteomes" id="UP000245720"/>
    </source>
</evidence>
<reference evidence="1 2" key="1">
    <citation type="submission" date="2018-05" db="EMBL/GenBank/DDBJ databases">
        <title>The Hungate 1000. A catalogue of reference genomes from the rumen microbiome.</title>
        <authorList>
            <person name="Kelly W."/>
        </authorList>
    </citation>
    <scope>NUCLEOTIDE SEQUENCE [LARGE SCALE GENOMIC DNA]</scope>
    <source>
        <strain evidence="1 2">SAb67</strain>
    </source>
</reference>